<evidence type="ECO:0008006" key="3">
    <source>
        <dbReference type="Google" id="ProtNLM"/>
    </source>
</evidence>
<dbReference type="Proteomes" id="UP001501319">
    <property type="component" value="Unassembled WGS sequence"/>
</dbReference>
<protein>
    <recommendedName>
        <fullName evidence="3">2'-5' RNA ligase family protein</fullName>
    </recommendedName>
</protein>
<evidence type="ECO:0000313" key="1">
    <source>
        <dbReference type="EMBL" id="GAA1634368.1"/>
    </source>
</evidence>
<reference evidence="1 2" key="1">
    <citation type="journal article" date="2019" name="Int. J. Syst. Evol. Microbiol.">
        <title>The Global Catalogue of Microorganisms (GCM) 10K type strain sequencing project: providing services to taxonomists for standard genome sequencing and annotation.</title>
        <authorList>
            <consortium name="The Broad Institute Genomics Platform"/>
            <consortium name="The Broad Institute Genome Sequencing Center for Infectious Disease"/>
            <person name="Wu L."/>
            <person name="Ma J."/>
        </authorList>
    </citation>
    <scope>NUCLEOTIDE SEQUENCE [LARGE SCALE GENOMIC DNA]</scope>
    <source>
        <strain evidence="1 2">JCM 14306</strain>
    </source>
</reference>
<keyword evidence="2" id="KW-1185">Reference proteome</keyword>
<accession>A0ABN2F7Q9</accession>
<evidence type="ECO:0000313" key="2">
    <source>
        <dbReference type="Proteomes" id="UP001501319"/>
    </source>
</evidence>
<organism evidence="1 2">
    <name type="scientific">Kribbella alba</name>
    <dbReference type="NCBI Taxonomy" id="190197"/>
    <lineage>
        <taxon>Bacteria</taxon>
        <taxon>Bacillati</taxon>
        <taxon>Actinomycetota</taxon>
        <taxon>Actinomycetes</taxon>
        <taxon>Propionibacteriales</taxon>
        <taxon>Kribbellaceae</taxon>
        <taxon>Kribbella</taxon>
    </lineage>
</organism>
<name>A0ABN2F7Q9_9ACTN</name>
<comment type="caution">
    <text evidence="1">The sequence shown here is derived from an EMBL/GenBank/DDBJ whole genome shotgun (WGS) entry which is preliminary data.</text>
</comment>
<proteinExistence type="predicted"/>
<sequence length="219" mass="24091">MISAQRHQRDSAPVEGGRWPVSVVLRPPADSELNRHLDALTTEAAALAGPGHWHTGRSGSAHLTVRALETYREVVDESEPVIQRYRKAMEAAAAQAGPTRFHVTGLTLTAGTVMACALPTDAQADLFLDTFAEALGPDGWFEHPDRRDIWYLNLLHFTTDIADPRALISWVASHRTTDLGTTIIPTAELVRFHHSPDPRRPFMRPHHLADARLPAPTAG</sequence>
<gene>
    <name evidence="1" type="ORF">GCM10009744_23840</name>
</gene>
<dbReference type="EMBL" id="BAAANE010000004">
    <property type="protein sequence ID" value="GAA1634368.1"/>
    <property type="molecule type" value="Genomic_DNA"/>
</dbReference>